<gene>
    <name evidence="2" type="ORF">CEXT_509631</name>
</gene>
<keyword evidence="3" id="KW-1185">Reference proteome</keyword>
<name>A0AAV4PV91_CAEEX</name>
<organism evidence="2 3">
    <name type="scientific">Caerostris extrusa</name>
    <name type="common">Bark spider</name>
    <name type="synonym">Caerostris bankana</name>
    <dbReference type="NCBI Taxonomy" id="172846"/>
    <lineage>
        <taxon>Eukaryota</taxon>
        <taxon>Metazoa</taxon>
        <taxon>Ecdysozoa</taxon>
        <taxon>Arthropoda</taxon>
        <taxon>Chelicerata</taxon>
        <taxon>Arachnida</taxon>
        <taxon>Araneae</taxon>
        <taxon>Araneomorphae</taxon>
        <taxon>Entelegynae</taxon>
        <taxon>Araneoidea</taxon>
        <taxon>Araneidae</taxon>
        <taxon>Caerostris</taxon>
    </lineage>
</organism>
<dbReference type="AlphaFoldDB" id="A0AAV4PV91"/>
<evidence type="ECO:0000256" key="1">
    <source>
        <dbReference type="SAM" id="SignalP"/>
    </source>
</evidence>
<evidence type="ECO:0000313" key="2">
    <source>
        <dbReference type="EMBL" id="GIY00099.1"/>
    </source>
</evidence>
<dbReference type="Proteomes" id="UP001054945">
    <property type="component" value="Unassembled WGS sequence"/>
</dbReference>
<accession>A0AAV4PV91</accession>
<evidence type="ECO:0000313" key="3">
    <source>
        <dbReference type="Proteomes" id="UP001054945"/>
    </source>
</evidence>
<protein>
    <recommendedName>
        <fullName evidence="4">Secreted protein</fullName>
    </recommendedName>
</protein>
<comment type="caution">
    <text evidence="2">The sequence shown here is derived from an EMBL/GenBank/DDBJ whole genome shotgun (WGS) entry which is preliminary data.</text>
</comment>
<evidence type="ECO:0008006" key="4">
    <source>
        <dbReference type="Google" id="ProtNLM"/>
    </source>
</evidence>
<proteinExistence type="predicted"/>
<keyword evidence="1" id="KW-0732">Signal</keyword>
<reference evidence="2 3" key="1">
    <citation type="submission" date="2021-06" db="EMBL/GenBank/DDBJ databases">
        <title>Caerostris extrusa draft genome.</title>
        <authorList>
            <person name="Kono N."/>
            <person name="Arakawa K."/>
        </authorList>
    </citation>
    <scope>NUCLEOTIDE SEQUENCE [LARGE SCALE GENOMIC DNA]</scope>
</reference>
<feature type="signal peptide" evidence="1">
    <location>
        <begin position="1"/>
        <end position="27"/>
    </location>
</feature>
<dbReference type="EMBL" id="BPLR01005142">
    <property type="protein sequence ID" value="GIY00099.1"/>
    <property type="molecule type" value="Genomic_DNA"/>
</dbReference>
<sequence length="107" mass="11877">MKHVGELCWSIVLLNAALLCHIHAANQSPVFCSLQLQPVVDRECAWKHSPIVERMSSKGALAEGRVTLSETALRRRDVEFKQGAGLTGMLTSTSRPKWMKVCLDECV</sequence>
<feature type="chain" id="PRO_5043562535" description="Secreted protein" evidence="1">
    <location>
        <begin position="28"/>
        <end position="107"/>
    </location>
</feature>